<sequence>MSFGQGQLDINKSYIGIIWYLSACCDLFVKEAHSFGTWSVSSKCLKRNSNGPQFSKYLNRRQLFNMIHRHRKSTGCSIHEGVGCDVTSSK</sequence>
<evidence type="ECO:0000313" key="1">
    <source>
        <dbReference type="EMBL" id="KAJ8981919.1"/>
    </source>
</evidence>
<gene>
    <name evidence="1" type="ORF">NQ317_008824</name>
</gene>
<organism evidence="1 2">
    <name type="scientific">Molorchus minor</name>
    <dbReference type="NCBI Taxonomy" id="1323400"/>
    <lineage>
        <taxon>Eukaryota</taxon>
        <taxon>Metazoa</taxon>
        <taxon>Ecdysozoa</taxon>
        <taxon>Arthropoda</taxon>
        <taxon>Hexapoda</taxon>
        <taxon>Insecta</taxon>
        <taxon>Pterygota</taxon>
        <taxon>Neoptera</taxon>
        <taxon>Endopterygota</taxon>
        <taxon>Coleoptera</taxon>
        <taxon>Polyphaga</taxon>
        <taxon>Cucujiformia</taxon>
        <taxon>Chrysomeloidea</taxon>
        <taxon>Cerambycidae</taxon>
        <taxon>Lamiinae</taxon>
        <taxon>Monochamini</taxon>
        <taxon>Molorchus</taxon>
    </lineage>
</organism>
<dbReference type="EMBL" id="JAPWTJ010000154">
    <property type="protein sequence ID" value="KAJ8981919.1"/>
    <property type="molecule type" value="Genomic_DNA"/>
</dbReference>
<reference evidence="1" key="1">
    <citation type="journal article" date="2023" name="Insect Mol. Biol.">
        <title>Genome sequencing provides insights into the evolution of gene families encoding plant cell wall-degrading enzymes in longhorned beetles.</title>
        <authorList>
            <person name="Shin N.R."/>
            <person name="Okamura Y."/>
            <person name="Kirsch R."/>
            <person name="Pauchet Y."/>
        </authorList>
    </citation>
    <scope>NUCLEOTIDE SEQUENCE</scope>
    <source>
        <strain evidence="1">MMC_N1</strain>
    </source>
</reference>
<proteinExistence type="predicted"/>
<keyword evidence="2" id="KW-1185">Reference proteome</keyword>
<protein>
    <submittedName>
        <fullName evidence="1">Uncharacterized protein</fullName>
    </submittedName>
</protein>
<name>A0ABQ9JV27_9CUCU</name>
<comment type="caution">
    <text evidence="1">The sequence shown here is derived from an EMBL/GenBank/DDBJ whole genome shotgun (WGS) entry which is preliminary data.</text>
</comment>
<accession>A0ABQ9JV27</accession>
<dbReference type="Proteomes" id="UP001162164">
    <property type="component" value="Unassembled WGS sequence"/>
</dbReference>
<evidence type="ECO:0000313" key="2">
    <source>
        <dbReference type="Proteomes" id="UP001162164"/>
    </source>
</evidence>